<evidence type="ECO:0000313" key="12">
    <source>
        <dbReference type="Proteomes" id="UP000279259"/>
    </source>
</evidence>
<keyword evidence="7" id="KW-0733">Signal recognition particle</keyword>
<keyword evidence="8" id="KW-0687">Ribonucleoprotein</keyword>
<keyword evidence="6" id="KW-0256">Endoplasmic reticulum</keyword>
<dbReference type="SUPFAM" id="SSF48452">
    <property type="entry name" value="TPR-like"/>
    <property type="match status" value="1"/>
</dbReference>
<evidence type="ECO:0000259" key="10">
    <source>
        <dbReference type="Pfam" id="PF08492"/>
    </source>
</evidence>
<feature type="region of interest" description="Disordered" evidence="9">
    <location>
        <begin position="287"/>
        <end position="330"/>
    </location>
</feature>
<evidence type="ECO:0000256" key="1">
    <source>
        <dbReference type="ARBA" id="ARBA00004240"/>
    </source>
</evidence>
<accession>A0A427YJJ7</accession>
<dbReference type="GO" id="GO:0005786">
    <property type="term" value="C:signal recognition particle, endoplasmic reticulum targeting"/>
    <property type="evidence" value="ECO:0007669"/>
    <property type="project" value="UniProtKB-KW"/>
</dbReference>
<proteinExistence type="inferred from homology"/>
<dbReference type="InterPro" id="IPR026270">
    <property type="entry name" value="SRP72"/>
</dbReference>
<keyword evidence="12" id="KW-1185">Reference proteome</keyword>
<feature type="compositionally biased region" description="Basic residues" evidence="9">
    <location>
        <begin position="248"/>
        <end position="259"/>
    </location>
</feature>
<protein>
    <recommendedName>
        <fullName evidence="4">Signal recognition particle subunit SRP72</fullName>
    </recommendedName>
</protein>
<dbReference type="OrthoDB" id="5421607at2759"/>
<dbReference type="Gene3D" id="1.25.40.10">
    <property type="entry name" value="Tetratricopeptide repeat domain"/>
    <property type="match status" value="1"/>
</dbReference>
<dbReference type="PANTHER" id="PTHR14094">
    <property type="entry name" value="SIGNAL RECOGNITION PARTICLE 72"/>
    <property type="match status" value="1"/>
</dbReference>
<dbReference type="InterPro" id="IPR011990">
    <property type="entry name" value="TPR-like_helical_dom_sf"/>
</dbReference>
<name>A0A427YJJ7_9TREE</name>
<comment type="subcellular location">
    <subcellularLocation>
        <location evidence="2">Cytoplasm</location>
    </subcellularLocation>
    <subcellularLocation>
        <location evidence="1">Endoplasmic reticulum</location>
    </subcellularLocation>
</comment>
<comment type="similarity">
    <text evidence="3">Belongs to the SRP72 family.</text>
</comment>
<dbReference type="PANTHER" id="PTHR14094:SF9">
    <property type="entry name" value="SIGNAL RECOGNITION PARTICLE SUBUNIT SRP72"/>
    <property type="match status" value="1"/>
</dbReference>
<feature type="domain" description="Signal recognition particle SRP72 subunit RNA-binding" evidence="10">
    <location>
        <begin position="239"/>
        <end position="285"/>
    </location>
</feature>
<dbReference type="Proteomes" id="UP000279259">
    <property type="component" value="Unassembled WGS sequence"/>
</dbReference>
<gene>
    <name evidence="11" type="ORF">EHS25_009571</name>
</gene>
<evidence type="ECO:0000256" key="9">
    <source>
        <dbReference type="SAM" id="MobiDB-lite"/>
    </source>
</evidence>
<evidence type="ECO:0000256" key="8">
    <source>
        <dbReference type="ARBA" id="ARBA00023274"/>
    </source>
</evidence>
<evidence type="ECO:0000256" key="4">
    <source>
        <dbReference type="ARBA" id="ARBA00018350"/>
    </source>
</evidence>
<dbReference type="EMBL" id="RSCD01000008">
    <property type="protein sequence ID" value="RSH91272.1"/>
    <property type="molecule type" value="Genomic_DNA"/>
</dbReference>
<feature type="compositionally biased region" description="Low complexity" evidence="9">
    <location>
        <begin position="1"/>
        <end position="12"/>
    </location>
</feature>
<dbReference type="InterPro" id="IPR013699">
    <property type="entry name" value="Signal_recog_part_SRP72_RNA-bd"/>
</dbReference>
<organism evidence="11 12">
    <name type="scientific">Saitozyma podzolica</name>
    <dbReference type="NCBI Taxonomy" id="1890683"/>
    <lineage>
        <taxon>Eukaryota</taxon>
        <taxon>Fungi</taxon>
        <taxon>Dikarya</taxon>
        <taxon>Basidiomycota</taxon>
        <taxon>Agaricomycotina</taxon>
        <taxon>Tremellomycetes</taxon>
        <taxon>Tremellales</taxon>
        <taxon>Trimorphomycetaceae</taxon>
        <taxon>Saitozyma</taxon>
    </lineage>
</organism>
<dbReference type="GO" id="GO:0005783">
    <property type="term" value="C:endoplasmic reticulum"/>
    <property type="evidence" value="ECO:0007669"/>
    <property type="project" value="UniProtKB-SubCell"/>
</dbReference>
<dbReference type="Pfam" id="PF17004">
    <property type="entry name" value="SRP_TPR_like"/>
    <property type="match status" value="1"/>
</dbReference>
<feature type="compositionally biased region" description="Polar residues" evidence="9">
    <location>
        <begin position="300"/>
        <end position="310"/>
    </location>
</feature>
<feature type="region of interest" description="Disordered" evidence="9">
    <location>
        <begin position="1"/>
        <end position="30"/>
    </location>
</feature>
<dbReference type="STRING" id="1890683.A0A427YJJ7"/>
<evidence type="ECO:0000313" key="11">
    <source>
        <dbReference type="EMBL" id="RSH91272.1"/>
    </source>
</evidence>
<evidence type="ECO:0000256" key="5">
    <source>
        <dbReference type="ARBA" id="ARBA00022490"/>
    </source>
</evidence>
<dbReference type="GO" id="GO:0008312">
    <property type="term" value="F:7S RNA binding"/>
    <property type="evidence" value="ECO:0007669"/>
    <property type="project" value="InterPro"/>
</dbReference>
<evidence type="ECO:0000256" key="6">
    <source>
        <dbReference type="ARBA" id="ARBA00022824"/>
    </source>
</evidence>
<dbReference type="GO" id="GO:0006614">
    <property type="term" value="P:SRP-dependent cotranslational protein targeting to membrane"/>
    <property type="evidence" value="ECO:0007669"/>
    <property type="project" value="InterPro"/>
</dbReference>
<reference evidence="11 12" key="1">
    <citation type="submission" date="2018-11" db="EMBL/GenBank/DDBJ databases">
        <title>Genome sequence of Saitozyma podzolica DSM 27192.</title>
        <authorList>
            <person name="Aliyu H."/>
            <person name="Gorte O."/>
            <person name="Ochsenreither K."/>
        </authorList>
    </citation>
    <scope>NUCLEOTIDE SEQUENCE [LARGE SCALE GENOMIC DNA]</scope>
    <source>
        <strain evidence="11 12">DSM 27192</strain>
    </source>
</reference>
<feature type="compositionally biased region" description="Gly residues" evidence="9">
    <location>
        <begin position="311"/>
        <end position="322"/>
    </location>
</feature>
<dbReference type="AlphaFoldDB" id="A0A427YJJ7"/>
<keyword evidence="5" id="KW-0963">Cytoplasm</keyword>
<feature type="compositionally biased region" description="Low complexity" evidence="9">
    <location>
        <begin position="236"/>
        <end position="245"/>
    </location>
</feature>
<evidence type="ECO:0000256" key="2">
    <source>
        <dbReference type="ARBA" id="ARBA00004496"/>
    </source>
</evidence>
<evidence type="ECO:0000256" key="3">
    <source>
        <dbReference type="ARBA" id="ARBA00007676"/>
    </source>
</evidence>
<dbReference type="Pfam" id="PF08492">
    <property type="entry name" value="SRP72"/>
    <property type="match status" value="1"/>
</dbReference>
<feature type="region of interest" description="Disordered" evidence="9">
    <location>
        <begin position="231"/>
        <end position="274"/>
    </location>
</feature>
<evidence type="ECO:0000256" key="7">
    <source>
        <dbReference type="ARBA" id="ARBA00023135"/>
    </source>
</evidence>
<sequence length="330" mass="35260">MSSAAKAPAAAGKADKMSKGRVFTPRPPRSAEERLPKLYHGLTDQLDGGYFQNAIKTCKKILHLDPSSLSTFQTLLFLRLHTDDYPAAIELLSHPPEAASSLEFERAYCLYRLHREKEALVVLEGLSSRGRKEEHLEAQIRYRLGEYEKAQLLYDDLLASCDSSSPEHDDIVTNLSATTAHLDFLSHEYHAHLAAAPPANLAAGSTSSHVPTEGELESFVPSLPTGWATGGVGTSKAAAKAPAPVKVEKKRTKPRHKLPKGAAPGKAFTQDPERWLPLKQRASYIASLSKKKGGKESMGTGFTQGSTHSASGGGGGGGGGGGKGKKGKKK</sequence>
<comment type="caution">
    <text evidence="11">The sequence shown here is derived from an EMBL/GenBank/DDBJ whole genome shotgun (WGS) entry which is preliminary data.</text>
</comment>
<dbReference type="GO" id="GO:0043022">
    <property type="term" value="F:ribosome binding"/>
    <property type="evidence" value="ECO:0007669"/>
    <property type="project" value="TreeGrafter"/>
</dbReference>
<dbReference type="InterPro" id="IPR031545">
    <property type="entry name" value="SRP72_TPR-like"/>
</dbReference>